<organism evidence="2 3">
    <name type="scientific">candidate division MSBL1 archaeon SCGC-AAA259E17</name>
    <dbReference type="NCBI Taxonomy" id="1698263"/>
    <lineage>
        <taxon>Archaea</taxon>
        <taxon>Methanobacteriati</taxon>
        <taxon>Methanobacteriota</taxon>
        <taxon>candidate division MSBL1</taxon>
    </lineage>
</organism>
<name>A0A133UFZ1_9EURY</name>
<dbReference type="PROSITE" id="PS50157">
    <property type="entry name" value="ZINC_FINGER_C2H2_2"/>
    <property type="match status" value="1"/>
</dbReference>
<keyword evidence="3" id="KW-1185">Reference proteome</keyword>
<accession>A0A133UFZ1</accession>
<proteinExistence type="predicted"/>
<evidence type="ECO:0000313" key="2">
    <source>
        <dbReference type="EMBL" id="KXA93111.1"/>
    </source>
</evidence>
<gene>
    <name evidence="2" type="ORF">AKJ64_01370</name>
</gene>
<evidence type="ECO:0000313" key="3">
    <source>
        <dbReference type="Proteomes" id="UP000070373"/>
    </source>
</evidence>
<reference evidence="2 3" key="1">
    <citation type="journal article" date="2016" name="Sci. Rep.">
        <title>Metabolic traits of an uncultured archaeal lineage -MSBL1- from brine pools of the Red Sea.</title>
        <authorList>
            <person name="Mwirichia R."/>
            <person name="Alam I."/>
            <person name="Rashid M."/>
            <person name="Vinu M."/>
            <person name="Ba-Alawi W."/>
            <person name="Anthony Kamau A."/>
            <person name="Kamanda Ngugi D."/>
            <person name="Goker M."/>
            <person name="Klenk H.P."/>
            <person name="Bajic V."/>
            <person name="Stingl U."/>
        </authorList>
    </citation>
    <scope>NUCLEOTIDE SEQUENCE [LARGE SCALE GENOMIC DNA]</scope>
    <source>
        <strain evidence="2">SCGC-AAA259E17</strain>
    </source>
</reference>
<dbReference type="InterPro" id="IPR013087">
    <property type="entry name" value="Znf_C2H2_type"/>
</dbReference>
<sequence length="334" mass="38200">MSGKVNWLKDGKPWGISAAVYPSYKNWKLSPFDWTLLKRADPPTGPPAEHLPLSKLVSKASERLIGQMAVLDESDYLWYGPELEWAEDRAERLLREHGLLFEKAPPAKVKGTPYKKWVCPKCGENFRRGCDLKNHLTDRRTHDMDLGPATRHVQKVREQRQEDYKKAAARVKLVEDHLVPDLNAGALAGGSDHKDWIKGFAERSKRTSFADWIHRGGKKKIFKNGPPDVVRVKPTLDPEGYFEADGLELERVDVQSIRWLVGKPFNVEFIAPPANKKREQIEKALKRARERTLILVTEDSPKFVEEVVEEESTGRVEKIPPNVDPATNLRLYRE</sequence>
<comment type="caution">
    <text evidence="2">The sequence shown here is derived from an EMBL/GenBank/DDBJ whole genome shotgun (WGS) entry which is preliminary data.</text>
</comment>
<dbReference type="EMBL" id="LHXN01000015">
    <property type="protein sequence ID" value="KXA93111.1"/>
    <property type="molecule type" value="Genomic_DNA"/>
</dbReference>
<protein>
    <recommendedName>
        <fullName evidence="1">C2H2-type domain-containing protein</fullName>
    </recommendedName>
</protein>
<dbReference type="Proteomes" id="UP000070373">
    <property type="component" value="Unassembled WGS sequence"/>
</dbReference>
<dbReference type="AlphaFoldDB" id="A0A133UFZ1"/>
<feature type="domain" description="C2H2-type" evidence="1">
    <location>
        <begin position="117"/>
        <end position="142"/>
    </location>
</feature>
<evidence type="ECO:0000259" key="1">
    <source>
        <dbReference type="PROSITE" id="PS50157"/>
    </source>
</evidence>